<gene>
    <name evidence="2" type="ORF">TRAPUB_6027</name>
</gene>
<feature type="region of interest" description="Disordered" evidence="1">
    <location>
        <begin position="15"/>
        <end position="44"/>
    </location>
</feature>
<dbReference type="AlphaFoldDB" id="A0A1M2V6Y3"/>
<name>A0A1M2V6Y3_TRAPU</name>
<reference evidence="2 3" key="1">
    <citation type="submission" date="2016-10" db="EMBL/GenBank/DDBJ databases">
        <title>Genome sequence of the basidiomycete white-rot fungus Trametes pubescens.</title>
        <authorList>
            <person name="Makela M.R."/>
            <person name="Granchi Z."/>
            <person name="Peng M."/>
            <person name="De Vries R.P."/>
            <person name="Grigoriev I."/>
            <person name="Riley R."/>
            <person name="Hilden K."/>
        </authorList>
    </citation>
    <scope>NUCLEOTIDE SEQUENCE [LARGE SCALE GENOMIC DNA]</scope>
    <source>
        <strain evidence="2 3">FBCC735</strain>
    </source>
</reference>
<dbReference type="Proteomes" id="UP000184267">
    <property type="component" value="Unassembled WGS sequence"/>
</dbReference>
<dbReference type="OrthoDB" id="2756183at2759"/>
<dbReference type="EMBL" id="MNAD01001618">
    <property type="protein sequence ID" value="OJT03358.1"/>
    <property type="molecule type" value="Genomic_DNA"/>
</dbReference>
<evidence type="ECO:0000256" key="1">
    <source>
        <dbReference type="SAM" id="MobiDB-lite"/>
    </source>
</evidence>
<feature type="region of interest" description="Disordered" evidence="1">
    <location>
        <begin position="555"/>
        <end position="612"/>
    </location>
</feature>
<organism evidence="2 3">
    <name type="scientific">Trametes pubescens</name>
    <name type="common">White-rot fungus</name>
    <dbReference type="NCBI Taxonomy" id="154538"/>
    <lineage>
        <taxon>Eukaryota</taxon>
        <taxon>Fungi</taxon>
        <taxon>Dikarya</taxon>
        <taxon>Basidiomycota</taxon>
        <taxon>Agaricomycotina</taxon>
        <taxon>Agaricomycetes</taxon>
        <taxon>Polyporales</taxon>
        <taxon>Polyporaceae</taxon>
        <taxon>Trametes</taxon>
    </lineage>
</organism>
<accession>A0A1M2V6Y3</accession>
<proteinExistence type="predicted"/>
<feature type="region of interest" description="Disordered" evidence="1">
    <location>
        <begin position="481"/>
        <end position="533"/>
    </location>
</feature>
<sequence>MTSFFAAATQFFNSTGKRHTWMPPPPSSTASDDRRLMSDPGSQNLLELRQIKLLGADHPAISTAYTDRAGPSPHGSPQSTGSSPSPADMDLASSPTPTVLSIDGATCCLPDCDHSYCSPPQLLYSPASCSSIALDTPLPLTPFSSIQPNSPDRLLLSPTGFAPANDKPITLLPASAAAAKPGSTLAERRGLKGLALQSAPAFSPIIALSSDTTTPTLTLTPTSSRTPRSRLLSPRTPDSASSFAQRLVGLMRPTTPTTANLNPDSPAEREYFEDPFGRAAPPFFDDAYFFDAVPDRPHPDLFDLSVYNSPPKGAPRSVKTWPAAKRMETRVWIDAVDLLEPFPGSDAHSASGPIASATRAGPPVHSTLLQLGLDRPAAPHASAAPSSAAPPPVLTLALSLSLSPTASPNLRPLLLPQKFARREIADAQSSSILQHATPKLRPLILPQELARRATHPQRRARPRPLTFPSTLALKHRRALSTGTPFLPSSPRMSIASTSTSTSTEASEVGMEDISGEGGGDVGRRRHGRRQSSQQLDEIICLLDKSGVLEDLSKAGEQELAETEATSPSSDTDESESVGLATPPSIVSRPGSSSSYSFISESHASDTDDVAEKSRNLEDILELLDSPDGGATCRPFAEVETEGEDLICAYAM</sequence>
<dbReference type="OMA" id="PPFFDDA"/>
<feature type="compositionally biased region" description="Low complexity" evidence="1">
    <location>
        <begin position="70"/>
        <end position="86"/>
    </location>
</feature>
<evidence type="ECO:0000313" key="3">
    <source>
        <dbReference type="Proteomes" id="UP000184267"/>
    </source>
</evidence>
<feature type="compositionally biased region" description="Basic and acidic residues" evidence="1">
    <location>
        <begin position="602"/>
        <end position="612"/>
    </location>
</feature>
<feature type="compositionally biased region" description="Low complexity" evidence="1">
    <location>
        <begin position="495"/>
        <end position="507"/>
    </location>
</feature>
<evidence type="ECO:0000313" key="2">
    <source>
        <dbReference type="EMBL" id="OJT03358.1"/>
    </source>
</evidence>
<feature type="compositionally biased region" description="Low complexity" evidence="1">
    <location>
        <begin position="584"/>
        <end position="601"/>
    </location>
</feature>
<keyword evidence="3" id="KW-1185">Reference proteome</keyword>
<comment type="caution">
    <text evidence="2">The sequence shown here is derived from an EMBL/GenBank/DDBJ whole genome shotgun (WGS) entry which is preliminary data.</text>
</comment>
<feature type="region of interest" description="Disordered" evidence="1">
    <location>
        <begin position="213"/>
        <end position="239"/>
    </location>
</feature>
<feature type="region of interest" description="Disordered" evidence="1">
    <location>
        <begin position="63"/>
        <end position="96"/>
    </location>
</feature>
<protein>
    <submittedName>
        <fullName evidence="2">Uncharacterized protein</fullName>
    </submittedName>
</protein>